<evidence type="ECO:0000259" key="8">
    <source>
        <dbReference type="Pfam" id="PF20222"/>
    </source>
</evidence>
<name>A0A8H5D8T1_9AGAR</name>
<dbReference type="OrthoDB" id="68020at2759"/>
<dbReference type="Pfam" id="PF04182">
    <property type="entry name" value="B-block_TFIIIC"/>
    <property type="match status" value="1"/>
</dbReference>
<dbReference type="PANTHER" id="PTHR15180:SF1">
    <property type="entry name" value="GENERAL TRANSCRIPTION FACTOR 3C POLYPEPTIDE 1"/>
    <property type="match status" value="1"/>
</dbReference>
<dbReference type="Pfam" id="PF20222">
    <property type="entry name" value="DUF6581"/>
    <property type="match status" value="1"/>
</dbReference>
<dbReference type="GO" id="GO:0006384">
    <property type="term" value="P:transcription initiation at RNA polymerase III promoter"/>
    <property type="evidence" value="ECO:0007669"/>
    <property type="project" value="InterPro"/>
</dbReference>
<dbReference type="SUPFAM" id="SSF46785">
    <property type="entry name" value="Winged helix' DNA-binding domain"/>
    <property type="match status" value="1"/>
</dbReference>
<reference evidence="9 10" key="1">
    <citation type="journal article" date="2020" name="ISME J.">
        <title>Uncovering the hidden diversity of litter-decomposition mechanisms in mushroom-forming fungi.</title>
        <authorList>
            <person name="Floudas D."/>
            <person name="Bentzer J."/>
            <person name="Ahren D."/>
            <person name="Johansson T."/>
            <person name="Persson P."/>
            <person name="Tunlid A."/>
        </authorList>
    </citation>
    <scope>NUCLEOTIDE SEQUENCE [LARGE SCALE GENOMIC DNA]</scope>
    <source>
        <strain evidence="9 10">CBS 146.42</strain>
    </source>
</reference>
<evidence type="ECO:0000313" key="10">
    <source>
        <dbReference type="Proteomes" id="UP000559027"/>
    </source>
</evidence>
<gene>
    <name evidence="9" type="ORF">D9756_004049</name>
</gene>
<keyword evidence="3" id="KW-0238">DNA-binding</keyword>
<feature type="compositionally biased region" description="Basic residues" evidence="6">
    <location>
        <begin position="1427"/>
        <end position="1436"/>
    </location>
</feature>
<feature type="region of interest" description="Disordered" evidence="6">
    <location>
        <begin position="1418"/>
        <end position="1451"/>
    </location>
</feature>
<feature type="compositionally biased region" description="Polar residues" evidence="6">
    <location>
        <begin position="708"/>
        <end position="720"/>
    </location>
</feature>
<dbReference type="InterPro" id="IPR036390">
    <property type="entry name" value="WH_DNA-bd_sf"/>
</dbReference>
<keyword evidence="2" id="KW-0597">Phosphoprotein</keyword>
<feature type="region of interest" description="Disordered" evidence="6">
    <location>
        <begin position="696"/>
        <end position="721"/>
    </location>
</feature>
<dbReference type="GO" id="GO:0003677">
    <property type="term" value="F:DNA binding"/>
    <property type="evidence" value="ECO:0007669"/>
    <property type="project" value="UniProtKB-KW"/>
</dbReference>
<feature type="region of interest" description="Disordered" evidence="6">
    <location>
        <begin position="520"/>
        <end position="672"/>
    </location>
</feature>
<keyword evidence="4" id="KW-0804">Transcription</keyword>
<feature type="compositionally biased region" description="Basic residues" evidence="6">
    <location>
        <begin position="632"/>
        <end position="643"/>
    </location>
</feature>
<keyword evidence="10" id="KW-1185">Reference proteome</keyword>
<evidence type="ECO:0000313" key="9">
    <source>
        <dbReference type="EMBL" id="KAF5355772.1"/>
    </source>
</evidence>
<dbReference type="SMART" id="SM00384">
    <property type="entry name" value="AT_hook"/>
    <property type="match status" value="3"/>
</dbReference>
<evidence type="ECO:0000259" key="7">
    <source>
        <dbReference type="Pfam" id="PF04182"/>
    </source>
</evidence>
<evidence type="ECO:0000256" key="1">
    <source>
        <dbReference type="ARBA" id="ARBA00004123"/>
    </source>
</evidence>
<evidence type="ECO:0000256" key="6">
    <source>
        <dbReference type="SAM" id="MobiDB-lite"/>
    </source>
</evidence>
<sequence length="2061" mass="230873">MDDLVHHCLRELSFDGDLGSNVSRLRDFIVDFYAQPEAPYAQNADDTFCAFVWSLVVQQPTVRVGTVPEGLTAEVWIAPQMSKTKKAKENGEEPVEVKPPELDLIPDAKRRTLESLKEEFGDSLRIAVEPNVIYAAITGSHIRFAKLSPMVYSALQVITRGRDDGVSVVALGKQTGYDQKTCFYLIKQLQELNLVVKVPKPGIGTNFAIHRYFFDKNPHWKAIREEEHKAEEEDKVTREATEELLEEEYMSDKPALDFTPIDARHLSSLPLVRSRVVKLLKASKNYIHESNNMLITIGFSNPTKTDRRFFQSRIKELIQQGVIEKVVVPSLRKKTSTAMVKCFRLVTPDSKPEGVILDTKDDEEVEQEEKEELAREISGVKMNVMLHKQIFNLLEESGTRGITLNDLSISLCNFDKRTIELLLARADKVAPPPHLSDLGIAGLMETCGRERRHRYYTVAAYRQLVAQENLDPKAAGYAHIDFTDIGEFANVDSGQFYEDESSLIEYQDAYRVETAGDIGKKKKRATKNPVNPDGSVKLGRPRKHSMKEVECDSQTTRTGKKRKADDIETPSATELVAKKQKTKEDKSEPAPAPKRRGRPPKNKSAATAESAASATITPMEIKKDSSSVSTAPKKRGRPPKKRQISPESESPLRRSKRKTGEPSAMEAGSSSGMQVVCLAETTLPILRQEAPNVLRESPTFDNQDDEQSSAQIAPNPQSTVEGPVLHEDVLVNEGDRVSAVPVLTQVGSEERSSAQEKSLPVVLTTDETSANAKVVTKGRVNVSNLRREAEMYRVIENLGGIVHTQSKEFTNAHMTLLETMTKAGEPTSAPPGTKTDKRTAMAALDALEARGKIKELKTSIQTHTGVHRAARIAYLPHVSENQLKVYLTGLEKSLQPAPQPTSFIQIDEKVEYGAGPTIVSRSVLPLQLLQLEQPGTNRKERWSKNLARANQLFAYDDETIREVLLTERTTLGQLYGFIVGKIARVRELHLLILKAFESNQPLTNLVSKEYKIFDISLLCYDLPLEPYLSLISCLSHSNELWEYFSTEMGKKTPVRDLPPQLHSFVQIGRSRARSRFLEMLEVLRLLGVATPLQLSEANHPWITCDVGTQGFLKFDQASPEDRTTSTSMVAPSFWMLNTSAPIYIWRDSETNPPFWKDMPIDTVALAVQYWDALRDASSESSVCLECESSSGTHPATSVNISLARSLRRPGSWNTQYILTWHQMQYLKQFIDIHSAETPLEESHDIKKQELLDKVCRVTSATKDAVVAFYGDMRERLLRELDKVKQKEKRSSGVEKRARRAAEVKGLLAKKAAEARRKRDREWDTLLLRVHPEPLSSAASSRVKRVQKRFLDAGSIQETEKWEGDIVAAIREAGMAQVLKMSNRPAVAPSVVQPPLPPPPPPIVLNPLEPSVEDLIQRQGAPLEPREHPKKRKRGKNKGKEEKEFAETASKASRRHRFQWTRDYDELARDAAAIIRARCRSASRVDWAAFEQVFPAVPRNTVRQRLAHIREAPGNEAYMNRLEEKWYELWVQHRGTPTLPDDEPQSTSKFNLSAHIEFLRKHIDKNALRVGYGHARESGNVIIPSTVEDLLGGFEVATTEGPGLTWDFMWNANVEEGREKGLMRQAFNQTLEVIPSTTELTSNSVVLAEAALKMTLGAPAERYNAGQGALILNSAGQKDVEAAVKSMLSRGILSKLVRDPQKSVPGRHLKISDVNLNTVGGSIPKETFHDAIALEEVVVQGDMWREWPLTATDGDCVALIELVMENKLDFKIDTLQAQAERVALDWNSKKADDNQIETLILYQRAAASNATRLDADSNEGPDEPIADAGSETTLGHGLAEDGQPASCKLLVGENSLIDCGPCLAKRIIELEHSSQEQLKMLRRIMRIIHNAGKDGVTPSTLQAEIGTSRTELLNAIQTLSKATVPLVYWTGYISLVLVSAPFIKHWSIKICETPLQRVFPRRWLDTEGCRIVEFWEAALKAVLGLVIFRPGISQTEIKWRLRSTYDRQEVHEIIRHLLAEGFLRVEMDNGGTSQDATGSVPLDDEQGRRAFYFIGNRRWYQA</sequence>
<comment type="caution">
    <text evidence="9">The sequence shown here is derived from an EMBL/GenBank/DDBJ whole genome shotgun (WGS) entry which is preliminary data.</text>
</comment>
<protein>
    <submittedName>
        <fullName evidence="9">Uncharacterized protein</fullName>
    </submittedName>
</protein>
<accession>A0A8H5D8T1</accession>
<feature type="region of interest" description="Disordered" evidence="6">
    <location>
        <begin position="1811"/>
        <end position="1838"/>
    </location>
</feature>
<dbReference type="InterPro" id="IPR046488">
    <property type="entry name" value="Sfc3/Tfc3_C"/>
</dbReference>
<keyword evidence="5" id="KW-0539">Nucleus</keyword>
<feature type="compositionally biased region" description="Acidic residues" evidence="6">
    <location>
        <begin position="1815"/>
        <end position="1824"/>
    </location>
</feature>
<feature type="domain" description="B-block binding subunit of TFIIIC" evidence="7">
    <location>
        <begin position="149"/>
        <end position="199"/>
    </location>
</feature>
<evidence type="ECO:0000256" key="5">
    <source>
        <dbReference type="ARBA" id="ARBA00023242"/>
    </source>
</evidence>
<feature type="domain" description="Transcription factor tau subunit sfc3/Tfc3 C-terminal" evidence="8">
    <location>
        <begin position="1453"/>
        <end position="1805"/>
    </location>
</feature>
<dbReference type="Proteomes" id="UP000559027">
    <property type="component" value="Unassembled WGS sequence"/>
</dbReference>
<dbReference type="InterPro" id="IPR017956">
    <property type="entry name" value="AT_hook_DNA-bd_motif"/>
</dbReference>
<evidence type="ECO:0000256" key="4">
    <source>
        <dbReference type="ARBA" id="ARBA00023163"/>
    </source>
</evidence>
<comment type="subcellular location">
    <subcellularLocation>
        <location evidence="1">Nucleus</location>
    </subcellularLocation>
</comment>
<organism evidence="9 10">
    <name type="scientific">Leucocoprinus leucothites</name>
    <dbReference type="NCBI Taxonomy" id="201217"/>
    <lineage>
        <taxon>Eukaryota</taxon>
        <taxon>Fungi</taxon>
        <taxon>Dikarya</taxon>
        <taxon>Basidiomycota</taxon>
        <taxon>Agaricomycotina</taxon>
        <taxon>Agaricomycetes</taxon>
        <taxon>Agaricomycetidae</taxon>
        <taxon>Agaricales</taxon>
        <taxon>Agaricineae</taxon>
        <taxon>Agaricaceae</taxon>
        <taxon>Leucocoprinus</taxon>
    </lineage>
</organism>
<dbReference type="EMBL" id="JAACJO010000007">
    <property type="protein sequence ID" value="KAF5355772.1"/>
    <property type="molecule type" value="Genomic_DNA"/>
</dbReference>
<dbReference type="GO" id="GO:0000127">
    <property type="term" value="C:transcription factor TFIIIC complex"/>
    <property type="evidence" value="ECO:0007669"/>
    <property type="project" value="InterPro"/>
</dbReference>
<dbReference type="CDD" id="cd16169">
    <property type="entry name" value="Tau138_eWH"/>
    <property type="match status" value="1"/>
</dbReference>
<proteinExistence type="predicted"/>
<evidence type="ECO:0000256" key="2">
    <source>
        <dbReference type="ARBA" id="ARBA00022553"/>
    </source>
</evidence>
<dbReference type="GO" id="GO:0005634">
    <property type="term" value="C:nucleus"/>
    <property type="evidence" value="ECO:0007669"/>
    <property type="project" value="UniProtKB-SubCell"/>
</dbReference>
<dbReference type="PANTHER" id="PTHR15180">
    <property type="entry name" value="GENERAL TRANSCRIPTION FACTOR 3C POLYPEPTIDE 1"/>
    <property type="match status" value="1"/>
</dbReference>
<dbReference type="InterPro" id="IPR044210">
    <property type="entry name" value="Tfc3-like"/>
</dbReference>
<feature type="compositionally biased region" description="Low complexity" evidence="6">
    <location>
        <begin position="604"/>
        <end position="617"/>
    </location>
</feature>
<dbReference type="GO" id="GO:0042791">
    <property type="term" value="P:5S class rRNA transcription by RNA polymerase III"/>
    <property type="evidence" value="ECO:0007669"/>
    <property type="project" value="TreeGrafter"/>
</dbReference>
<dbReference type="InterPro" id="IPR007309">
    <property type="entry name" value="TFIIIC_Bblock-bd"/>
</dbReference>
<dbReference type="InterPro" id="IPR035625">
    <property type="entry name" value="Tfc3-like_eWH"/>
</dbReference>
<evidence type="ECO:0000256" key="3">
    <source>
        <dbReference type="ARBA" id="ARBA00023125"/>
    </source>
</evidence>